<keyword evidence="2" id="KW-1185">Reference proteome</keyword>
<organism evidence="1 2">
    <name type="scientific">Saccharibacillus sacchari</name>
    <dbReference type="NCBI Taxonomy" id="456493"/>
    <lineage>
        <taxon>Bacteria</taxon>
        <taxon>Bacillati</taxon>
        <taxon>Bacillota</taxon>
        <taxon>Bacilli</taxon>
        <taxon>Bacillales</taxon>
        <taxon>Paenibacillaceae</taxon>
        <taxon>Saccharibacillus</taxon>
    </lineage>
</organism>
<dbReference type="EMBL" id="JBBKAR010000043">
    <property type="protein sequence ID" value="MEJ8305477.1"/>
    <property type="molecule type" value="Genomic_DNA"/>
</dbReference>
<evidence type="ECO:0000313" key="1">
    <source>
        <dbReference type="EMBL" id="MEJ8305477.1"/>
    </source>
</evidence>
<protein>
    <submittedName>
        <fullName evidence="1">Nitroreductase family protein</fullName>
    </submittedName>
</protein>
<gene>
    <name evidence="1" type="ORF">WKI47_16325</name>
</gene>
<evidence type="ECO:0000313" key="2">
    <source>
        <dbReference type="Proteomes" id="UP001380953"/>
    </source>
</evidence>
<reference evidence="1" key="1">
    <citation type="submission" date="2024-03" db="EMBL/GenBank/DDBJ databases">
        <title>Whole genome sequecning of epiphytes from Marcgravia umbellata leaves.</title>
        <authorList>
            <person name="Kumar G."/>
            <person name="Savka M.A."/>
        </authorList>
    </citation>
    <scope>NUCLEOTIDE SEQUENCE</scope>
    <source>
        <strain evidence="1">RIT_BL5</strain>
    </source>
</reference>
<proteinExistence type="predicted"/>
<name>A0ACC6PEZ4_9BACL</name>
<accession>A0ACC6PEZ4</accession>
<sequence length="194" mass="21887">MNSVSSLIRERRSIRKYDSRAVGEAEVRELLEQAESLRGVPSGGRWRYVFAGSQQARDRLAAAMMESFADSKLGRLLPKKLSESFRKRTAAIPANLIVFVHKGESRETGENNFAEACCTLQTLQLLAWERELGMLWDTEPQLQKPAFQAKIGIENEETFAGILHMGYFAKVPRGRTRTRAEERWTVIGKQGGAQ</sequence>
<dbReference type="Proteomes" id="UP001380953">
    <property type="component" value="Unassembled WGS sequence"/>
</dbReference>
<comment type="caution">
    <text evidence="1">The sequence shown here is derived from an EMBL/GenBank/DDBJ whole genome shotgun (WGS) entry which is preliminary data.</text>
</comment>